<evidence type="ECO:0000256" key="2">
    <source>
        <dbReference type="ARBA" id="ARBA00023002"/>
    </source>
</evidence>
<dbReference type="EMBL" id="CP163445">
    <property type="protein sequence ID" value="XDQ78156.1"/>
    <property type="molecule type" value="Genomic_DNA"/>
</dbReference>
<protein>
    <submittedName>
        <fullName evidence="5">SDR family NAD(P)-dependent oxidoreductase</fullName>
        <ecNumber evidence="5">1.1.1.-</ecNumber>
    </submittedName>
</protein>
<comment type="similarity">
    <text evidence="1">Belongs to the short-chain dehydrogenases/reductases (SDR) family.</text>
</comment>
<dbReference type="InterPro" id="IPR036291">
    <property type="entry name" value="NAD(P)-bd_dom_sf"/>
</dbReference>
<evidence type="ECO:0000313" key="5">
    <source>
        <dbReference type="EMBL" id="XDQ78156.1"/>
    </source>
</evidence>
<dbReference type="SUPFAM" id="SSF51735">
    <property type="entry name" value="NAD(P)-binding Rossmann-fold domains"/>
    <property type="match status" value="1"/>
</dbReference>
<dbReference type="Gene3D" id="3.40.50.720">
    <property type="entry name" value="NAD(P)-binding Rossmann-like Domain"/>
    <property type="match status" value="1"/>
</dbReference>
<gene>
    <name evidence="5" type="ORF">AB2U05_06555</name>
</gene>
<evidence type="ECO:0000256" key="1">
    <source>
        <dbReference type="ARBA" id="ARBA00006484"/>
    </source>
</evidence>
<evidence type="ECO:0000256" key="3">
    <source>
        <dbReference type="ARBA" id="ARBA00023027"/>
    </source>
</evidence>
<dbReference type="InterPro" id="IPR002347">
    <property type="entry name" value="SDR_fam"/>
</dbReference>
<name>A0AB39TGN3_9ACTN</name>
<dbReference type="Pfam" id="PF13561">
    <property type="entry name" value="adh_short_C2"/>
    <property type="match status" value="1"/>
</dbReference>
<dbReference type="InterPro" id="IPR057326">
    <property type="entry name" value="KR_dom"/>
</dbReference>
<feature type="domain" description="Ketoreductase" evidence="4">
    <location>
        <begin position="15"/>
        <end position="206"/>
    </location>
</feature>
<dbReference type="AlphaFoldDB" id="A0AB39TGN3"/>
<dbReference type="SMART" id="SM00822">
    <property type="entry name" value="PKS_KR"/>
    <property type="match status" value="1"/>
</dbReference>
<evidence type="ECO:0000259" key="4">
    <source>
        <dbReference type="SMART" id="SM00822"/>
    </source>
</evidence>
<dbReference type="NCBIfam" id="NF005559">
    <property type="entry name" value="PRK07231.1"/>
    <property type="match status" value="1"/>
</dbReference>
<dbReference type="PANTHER" id="PTHR24321">
    <property type="entry name" value="DEHYDROGENASES, SHORT CHAIN"/>
    <property type="match status" value="1"/>
</dbReference>
<dbReference type="PANTHER" id="PTHR24321:SF8">
    <property type="entry name" value="ESTRADIOL 17-BETA-DEHYDROGENASE 8-RELATED"/>
    <property type="match status" value="1"/>
</dbReference>
<keyword evidence="2 5" id="KW-0560">Oxidoreductase</keyword>
<dbReference type="GO" id="GO:0016491">
    <property type="term" value="F:oxidoreductase activity"/>
    <property type="evidence" value="ECO:0007669"/>
    <property type="project" value="UniProtKB-KW"/>
</dbReference>
<dbReference type="CDD" id="cd05233">
    <property type="entry name" value="SDR_c"/>
    <property type="match status" value="1"/>
</dbReference>
<keyword evidence="3" id="KW-0520">NAD</keyword>
<dbReference type="PRINTS" id="PR00080">
    <property type="entry name" value="SDRFAMILY"/>
</dbReference>
<organism evidence="5">
    <name type="scientific">Streptomyces sp. Y1</name>
    <dbReference type="NCBI Taxonomy" id="3238634"/>
    <lineage>
        <taxon>Bacteria</taxon>
        <taxon>Bacillati</taxon>
        <taxon>Actinomycetota</taxon>
        <taxon>Actinomycetes</taxon>
        <taxon>Kitasatosporales</taxon>
        <taxon>Streptomycetaceae</taxon>
        <taxon>Streptomyces</taxon>
    </lineage>
</organism>
<proteinExistence type="inferred from homology"/>
<sequence length="260" mass="27136">MTIASAADGGRLAGRTAVVTGAASGIGRAVAERFVREGASVVATDIDEAGLDRLVRQLPGTVSTVVGDVARDEDARRMVEAAVERHGRLDVLVANAGVIPLMEITEATAEDWDRVMAVDGRGMFLTCKYAIRAMTAQDRPGGSIVCLSSISGEAGQRGQAVYGPAKFVASGLTKHLAVEWADRGIRVNAVAPGTTATERVARLRDEPGGPEYLAAIERLHPMRRLGDPAEVAAAVLFLASDEASFVTGVVLPVDGGYLAQ</sequence>
<dbReference type="FunFam" id="3.40.50.720:FF:000084">
    <property type="entry name" value="Short-chain dehydrogenase reductase"/>
    <property type="match status" value="1"/>
</dbReference>
<dbReference type="RefSeq" id="WP_369182690.1">
    <property type="nucleotide sequence ID" value="NZ_CP163445.1"/>
</dbReference>
<dbReference type="EC" id="1.1.1.-" evidence="5"/>
<dbReference type="PRINTS" id="PR00081">
    <property type="entry name" value="GDHRDH"/>
</dbReference>
<reference evidence="5" key="1">
    <citation type="submission" date="2024-07" db="EMBL/GenBank/DDBJ databases">
        <authorList>
            <person name="Yu S.T."/>
        </authorList>
    </citation>
    <scope>NUCLEOTIDE SEQUENCE</scope>
    <source>
        <strain evidence="5">Y1</strain>
    </source>
</reference>
<accession>A0AB39TGN3</accession>